<comment type="caution">
    <text evidence="1">The sequence shown here is derived from an EMBL/GenBank/DDBJ whole genome shotgun (WGS) entry which is preliminary data.</text>
</comment>
<dbReference type="AlphaFoldDB" id="A0A4R2EV68"/>
<evidence type="ECO:0000313" key="2">
    <source>
        <dbReference type="Proteomes" id="UP000294830"/>
    </source>
</evidence>
<name>A0A4R2EV68_9BACT</name>
<gene>
    <name evidence="1" type="ORF">CLV25_101440</name>
</gene>
<organism evidence="1 2">
    <name type="scientific">Acetobacteroides hydrogenigenes</name>
    <dbReference type="NCBI Taxonomy" id="979970"/>
    <lineage>
        <taxon>Bacteria</taxon>
        <taxon>Pseudomonadati</taxon>
        <taxon>Bacteroidota</taxon>
        <taxon>Bacteroidia</taxon>
        <taxon>Bacteroidales</taxon>
        <taxon>Rikenellaceae</taxon>
        <taxon>Acetobacteroides</taxon>
    </lineage>
</organism>
<evidence type="ECO:0000313" key="1">
    <source>
        <dbReference type="EMBL" id="TCN73219.1"/>
    </source>
</evidence>
<proteinExistence type="predicted"/>
<sequence length="208" mass="23664">MDTRTKASRKLLVEGSDDQHVILALCSKHHLPVTFEVVDNRGVSNLLKSIGVWLKTSSLETLGMILDADEEIDRRWSEVRGRLEKAGYELPDKPMRGGTILRQRGLPVVGIWLMPDNASSGMLEDFLKYLIPEGDLLLPEAERTLDRLEMERINGYKHVHRAKSLLHTWLAWQDSPGMPIGVAITHSYLDTNSDLGYEFVEWLRELFG</sequence>
<evidence type="ECO:0008006" key="3">
    <source>
        <dbReference type="Google" id="ProtNLM"/>
    </source>
</evidence>
<dbReference type="EMBL" id="SLWB01000001">
    <property type="protein sequence ID" value="TCN73219.1"/>
    <property type="molecule type" value="Genomic_DNA"/>
</dbReference>
<reference evidence="1 2" key="1">
    <citation type="submission" date="2019-03" db="EMBL/GenBank/DDBJ databases">
        <title>Genomic Encyclopedia of Archaeal and Bacterial Type Strains, Phase II (KMG-II): from individual species to whole genera.</title>
        <authorList>
            <person name="Goeker M."/>
        </authorList>
    </citation>
    <scope>NUCLEOTIDE SEQUENCE [LARGE SCALE GENOMIC DNA]</scope>
    <source>
        <strain evidence="1 2">RL-C</strain>
    </source>
</reference>
<protein>
    <recommendedName>
        <fullName evidence="3">DUF4435 domain-containing protein</fullName>
    </recommendedName>
</protein>
<dbReference type="Pfam" id="PF11536">
    <property type="entry name" value="DUF3226"/>
    <property type="match status" value="1"/>
</dbReference>
<dbReference type="InterPro" id="IPR024508">
    <property type="entry name" value="DUF3226"/>
</dbReference>
<accession>A0A4R2EV68</accession>
<dbReference type="RefSeq" id="WP_131837994.1">
    <property type="nucleotide sequence ID" value="NZ_SLWB01000001.1"/>
</dbReference>
<dbReference type="Proteomes" id="UP000294830">
    <property type="component" value="Unassembled WGS sequence"/>
</dbReference>
<dbReference type="OrthoDB" id="530493at2"/>
<keyword evidence="2" id="KW-1185">Reference proteome</keyword>